<evidence type="ECO:0000256" key="3">
    <source>
        <dbReference type="ARBA" id="ARBA00022692"/>
    </source>
</evidence>
<proteinExistence type="inferred from homology"/>
<dbReference type="AlphaFoldDB" id="A0A8C8SNT3"/>
<reference evidence="12" key="2">
    <citation type="submission" date="2025-09" db="UniProtKB">
        <authorList>
            <consortium name="Ensembl"/>
        </authorList>
    </citation>
    <scope>IDENTIFICATION</scope>
</reference>
<dbReference type="Pfam" id="PF00002">
    <property type="entry name" value="7tm_2"/>
    <property type="match status" value="1"/>
</dbReference>
<keyword evidence="8" id="KW-0325">Glycoprotein</keyword>
<dbReference type="GO" id="GO:0007189">
    <property type="term" value="P:adenylate cyclase-activating G protein-coupled receptor signaling pathway"/>
    <property type="evidence" value="ECO:0007669"/>
    <property type="project" value="TreeGrafter"/>
</dbReference>
<dbReference type="InterPro" id="IPR046338">
    <property type="entry name" value="GAIN_dom_sf"/>
</dbReference>
<dbReference type="PANTHER" id="PTHR45813">
    <property type="entry name" value="IG-LIKE DOMAIN-CONTAINING PROTEIN"/>
    <property type="match status" value="1"/>
</dbReference>
<evidence type="ECO:0000259" key="11">
    <source>
        <dbReference type="PROSITE" id="PS50261"/>
    </source>
</evidence>
<evidence type="ECO:0008006" key="14">
    <source>
        <dbReference type="Google" id="ProtNLM"/>
    </source>
</evidence>
<dbReference type="PROSITE" id="PS50221">
    <property type="entry name" value="GAIN_B"/>
    <property type="match status" value="1"/>
</dbReference>
<feature type="transmembrane region" description="Helical" evidence="9">
    <location>
        <begin position="257"/>
        <end position="277"/>
    </location>
</feature>
<keyword evidence="5 9" id="KW-1133">Transmembrane helix</keyword>
<evidence type="ECO:0000256" key="1">
    <source>
        <dbReference type="ARBA" id="ARBA00004141"/>
    </source>
</evidence>
<dbReference type="FunFam" id="1.20.1070.10:FF:000058">
    <property type="entry name" value="Adhesion G protein-coupled receptor F5"/>
    <property type="match status" value="1"/>
</dbReference>
<keyword evidence="13" id="KW-1185">Reference proteome</keyword>
<dbReference type="Ensembl" id="ENSPCET00000023614.1">
    <property type="protein sequence ID" value="ENSPCEP00000022852.1"/>
    <property type="gene ID" value="ENSPCEG00000017409.1"/>
</dbReference>
<evidence type="ECO:0000313" key="12">
    <source>
        <dbReference type="Ensembl" id="ENSPCEP00000022852.1"/>
    </source>
</evidence>
<protein>
    <recommendedName>
        <fullName evidence="14">Adhesion G protein-coupled receptor F3</fullName>
    </recommendedName>
</protein>
<evidence type="ECO:0000256" key="7">
    <source>
        <dbReference type="ARBA" id="ARBA00023157"/>
    </source>
</evidence>
<keyword evidence="4" id="KW-0732">Signal</keyword>
<reference evidence="12" key="1">
    <citation type="submission" date="2025-08" db="UniProtKB">
        <authorList>
            <consortium name="Ensembl"/>
        </authorList>
    </citation>
    <scope>IDENTIFICATION</scope>
</reference>
<feature type="transmembrane region" description="Helical" evidence="9">
    <location>
        <begin position="419"/>
        <end position="442"/>
    </location>
</feature>
<dbReference type="Gene3D" id="2.60.220.50">
    <property type="match status" value="1"/>
</dbReference>
<dbReference type="SMART" id="SM00303">
    <property type="entry name" value="GPS"/>
    <property type="match status" value="1"/>
</dbReference>
<feature type="domain" description="G-protein coupled receptors family 2 profile 2" evidence="11">
    <location>
        <begin position="221"/>
        <end position="463"/>
    </location>
</feature>
<dbReference type="Gene3D" id="1.20.1070.10">
    <property type="entry name" value="Rhodopsin 7-helix transmembrane proteins"/>
    <property type="match status" value="1"/>
</dbReference>
<evidence type="ECO:0000256" key="4">
    <source>
        <dbReference type="ARBA" id="ARBA00022729"/>
    </source>
</evidence>
<feature type="transmembrane region" description="Helical" evidence="9">
    <location>
        <begin position="330"/>
        <end position="357"/>
    </location>
</feature>
<feature type="transmembrane region" description="Helical" evidence="9">
    <location>
        <begin position="377"/>
        <end position="399"/>
    </location>
</feature>
<keyword evidence="7" id="KW-1015">Disulfide bond</keyword>
<dbReference type="Proteomes" id="UP000694393">
    <property type="component" value="Unplaced"/>
</dbReference>
<feature type="transmembrane region" description="Helical" evidence="9">
    <location>
        <begin position="223"/>
        <end position="245"/>
    </location>
</feature>
<evidence type="ECO:0000256" key="9">
    <source>
        <dbReference type="SAM" id="Phobius"/>
    </source>
</evidence>
<evidence type="ECO:0000259" key="10">
    <source>
        <dbReference type="PROSITE" id="PS50221"/>
    </source>
</evidence>
<dbReference type="InterPro" id="IPR017981">
    <property type="entry name" value="GPCR_2-like_7TM"/>
</dbReference>
<dbReference type="GO" id="GO:0016020">
    <property type="term" value="C:membrane"/>
    <property type="evidence" value="ECO:0007669"/>
    <property type="project" value="UniProtKB-SubCell"/>
</dbReference>
<evidence type="ECO:0000256" key="6">
    <source>
        <dbReference type="ARBA" id="ARBA00023136"/>
    </source>
</evidence>
<organism evidence="12 13">
    <name type="scientific">Pelusios castaneus</name>
    <name type="common">West African mud turtle</name>
    <dbReference type="NCBI Taxonomy" id="367368"/>
    <lineage>
        <taxon>Eukaryota</taxon>
        <taxon>Metazoa</taxon>
        <taxon>Chordata</taxon>
        <taxon>Craniata</taxon>
        <taxon>Vertebrata</taxon>
        <taxon>Euteleostomi</taxon>
        <taxon>Archelosauria</taxon>
        <taxon>Testudinata</taxon>
        <taxon>Testudines</taxon>
        <taxon>Pleurodira</taxon>
        <taxon>Pelomedusidae</taxon>
        <taxon>Pelusios</taxon>
    </lineage>
</organism>
<dbReference type="InterPro" id="IPR000832">
    <property type="entry name" value="GPCR_2_secretin-like"/>
</dbReference>
<dbReference type="InterPro" id="IPR051587">
    <property type="entry name" value="Adhesion_GPCR"/>
</dbReference>
<name>A0A8C8SNT3_9SAUR</name>
<evidence type="ECO:0000256" key="5">
    <source>
        <dbReference type="ARBA" id="ARBA00022989"/>
    </source>
</evidence>
<dbReference type="GO" id="GO:0007166">
    <property type="term" value="P:cell surface receptor signaling pathway"/>
    <property type="evidence" value="ECO:0007669"/>
    <property type="project" value="InterPro"/>
</dbReference>
<dbReference type="PANTHER" id="PTHR45813:SF2">
    <property type="entry name" value="ADHESION G-PROTEIN COUPLED RECEPTOR F3"/>
    <property type="match status" value="1"/>
</dbReference>
<dbReference type="InterPro" id="IPR057244">
    <property type="entry name" value="GAIN_B"/>
</dbReference>
<dbReference type="PROSITE" id="PS50261">
    <property type="entry name" value="G_PROTEIN_RECEP_F2_4"/>
    <property type="match status" value="1"/>
</dbReference>
<accession>A0A8C8SNT3</accession>
<feature type="transmembrane region" description="Helical" evidence="9">
    <location>
        <begin position="297"/>
        <end position="318"/>
    </location>
</feature>
<feature type="domain" description="GAIN-B" evidence="10">
    <location>
        <begin position="41"/>
        <end position="216"/>
    </location>
</feature>
<dbReference type="InterPro" id="IPR000203">
    <property type="entry name" value="GPS"/>
</dbReference>
<evidence type="ECO:0000256" key="8">
    <source>
        <dbReference type="ARBA" id="ARBA00023180"/>
    </source>
</evidence>
<evidence type="ECO:0000313" key="13">
    <source>
        <dbReference type="Proteomes" id="UP000694393"/>
    </source>
</evidence>
<comment type="similarity">
    <text evidence="2">Belongs to the G-protein coupled receptor 2 family. Adhesion G-protein coupled receptor (ADGR) subfamily.</text>
</comment>
<sequence length="516" mass="57264">MLDFDPKTLWATAQARVPSTASTFLQSIENLTRQQVPGEGNFSFILPNVELQRSVFHPDSSTDYTKTFHTQPLLQAHIRKEVLEELVRSWANVTVTSMVLKKLGRFLPANYGQGLKSSHYILGSLLLSSSVMTSNGSVSQTEIAMTFGHGNVTEEEVRAASGEARSQCVFWDHNLFQGEGGWSTQGCQTSGTDITTMCTCQHLTSFSILMSNQSIADSFWLDFLSKFGVCASILALVICLGIYYLVWQSVVKNKISYFRYMTLVNIALSLLMGNLWFLGATQLTTSHANKLCVAATFFTHFFYLAMFFWMLVQALMLFHRLVFVFHQLATASILPLMVTIGYLCPLITAAATVAVYFPKQGYIQTTACWLNAHNGAIYTFSVPILVIVLVNVLILFVVVMKLMRPSVSEGPQGEDRKALLNIFKALLILTPVFGLTWGLGVFTMTSQASELSHYLFAVLNSFQVGERLLCLAFTVHSWPKTLPDTHQNKRHCNNIRTARLGQANGPSTLTSCLSAG</sequence>
<dbReference type="PRINTS" id="PR01695">
    <property type="entry name" value="IGHEPTARCPTR"/>
</dbReference>
<dbReference type="InterPro" id="IPR008078">
    <property type="entry name" value="GPCR_2_Ig-hepta-like_rcpt"/>
</dbReference>
<dbReference type="PRINTS" id="PR00249">
    <property type="entry name" value="GPCRSECRETIN"/>
</dbReference>
<evidence type="ECO:0000256" key="2">
    <source>
        <dbReference type="ARBA" id="ARBA00007343"/>
    </source>
</evidence>
<dbReference type="GO" id="GO:0004930">
    <property type="term" value="F:G protein-coupled receptor activity"/>
    <property type="evidence" value="ECO:0007669"/>
    <property type="project" value="InterPro"/>
</dbReference>
<keyword evidence="3 9" id="KW-0812">Transmembrane</keyword>
<comment type="subcellular location">
    <subcellularLocation>
        <location evidence="1">Membrane</location>
        <topology evidence="1">Multi-pass membrane protein</topology>
    </subcellularLocation>
</comment>
<keyword evidence="6 9" id="KW-0472">Membrane</keyword>
<dbReference type="CDD" id="cd15253">
    <property type="entry name" value="7tmB2_GPR113"/>
    <property type="match status" value="1"/>
</dbReference>
<dbReference type="Pfam" id="PF01825">
    <property type="entry name" value="GPS"/>
    <property type="match status" value="1"/>
</dbReference>